<dbReference type="SFLD" id="SFLDG01168">
    <property type="entry name" value="Ferric_reductase_subgroup_(FRE"/>
    <property type="match status" value="1"/>
</dbReference>
<dbReference type="FunFam" id="3.40.50.80:FF:000029">
    <property type="entry name" value="NADPH oxidase A"/>
    <property type="match status" value="1"/>
</dbReference>
<keyword evidence="7 8" id="KW-0472">Membrane</keyword>
<feature type="transmembrane region" description="Helical" evidence="8">
    <location>
        <begin position="51"/>
        <end position="75"/>
    </location>
</feature>
<dbReference type="PROSITE" id="PS51384">
    <property type="entry name" value="FAD_FR"/>
    <property type="match status" value="1"/>
</dbReference>
<proteinExistence type="predicted"/>
<evidence type="ECO:0000256" key="8">
    <source>
        <dbReference type="SAM" id="Phobius"/>
    </source>
</evidence>
<evidence type="ECO:0000313" key="11">
    <source>
        <dbReference type="Proteomes" id="UP001201262"/>
    </source>
</evidence>
<dbReference type="InterPro" id="IPR039261">
    <property type="entry name" value="FNR_nucleotide-bd"/>
</dbReference>
<organism evidence="10 11">
    <name type="scientific">Talaromyces proteolyticus</name>
    <dbReference type="NCBI Taxonomy" id="1131652"/>
    <lineage>
        <taxon>Eukaryota</taxon>
        <taxon>Fungi</taxon>
        <taxon>Dikarya</taxon>
        <taxon>Ascomycota</taxon>
        <taxon>Pezizomycotina</taxon>
        <taxon>Eurotiomycetes</taxon>
        <taxon>Eurotiomycetidae</taxon>
        <taxon>Eurotiales</taxon>
        <taxon>Trichocomaceae</taxon>
        <taxon>Talaromyces</taxon>
        <taxon>Talaromyces sect. Bacilispori</taxon>
    </lineage>
</organism>
<dbReference type="PANTHER" id="PTHR11972">
    <property type="entry name" value="NADPH OXIDASE"/>
    <property type="match status" value="1"/>
</dbReference>
<dbReference type="FunFam" id="2.40.30.10:FF:000091">
    <property type="entry name" value="NADPH oxidase (NoxA), putative"/>
    <property type="match status" value="1"/>
</dbReference>
<dbReference type="InterPro" id="IPR013130">
    <property type="entry name" value="Fe3_Rdtase_TM_dom"/>
</dbReference>
<comment type="subcellular location">
    <subcellularLocation>
        <location evidence="1">Membrane</location>
        <topology evidence="1">Multi-pass membrane protein</topology>
    </subcellularLocation>
</comment>
<dbReference type="AlphaFoldDB" id="A0AAD4KYV1"/>
<evidence type="ECO:0000256" key="7">
    <source>
        <dbReference type="ARBA" id="ARBA00023136"/>
    </source>
</evidence>
<dbReference type="Pfam" id="PF08030">
    <property type="entry name" value="NAD_binding_6"/>
    <property type="match status" value="1"/>
</dbReference>
<comment type="caution">
    <text evidence="10">The sequence shown here is derived from an EMBL/GenBank/DDBJ whole genome shotgun (WGS) entry which is preliminary data.</text>
</comment>
<evidence type="ECO:0000259" key="9">
    <source>
        <dbReference type="PROSITE" id="PS51384"/>
    </source>
</evidence>
<evidence type="ECO:0000256" key="4">
    <source>
        <dbReference type="ARBA" id="ARBA00022989"/>
    </source>
</evidence>
<dbReference type="InterPro" id="IPR013121">
    <property type="entry name" value="Fe_red_NAD-bd_6"/>
</dbReference>
<dbReference type="Gene3D" id="2.40.30.10">
    <property type="entry name" value="Translation factors"/>
    <property type="match status" value="1"/>
</dbReference>
<keyword evidence="2 8" id="KW-0812">Transmembrane</keyword>
<dbReference type="InterPro" id="IPR013112">
    <property type="entry name" value="FAD-bd_8"/>
</dbReference>
<evidence type="ECO:0000256" key="5">
    <source>
        <dbReference type="ARBA" id="ARBA00023002"/>
    </source>
</evidence>
<dbReference type="InterPro" id="IPR017938">
    <property type="entry name" value="Riboflavin_synthase-like_b-brl"/>
</dbReference>
<feature type="transmembrane region" description="Helical" evidence="8">
    <location>
        <begin position="96"/>
        <end position="114"/>
    </location>
</feature>
<keyword evidence="6" id="KW-0813">Transport</keyword>
<gene>
    <name evidence="10" type="ORF">BGW36DRAFT_422726</name>
</gene>
<name>A0AAD4KYV1_9EURO</name>
<keyword evidence="6" id="KW-0406">Ion transport</keyword>
<dbReference type="SFLD" id="SFLDG01169">
    <property type="entry name" value="NADPH_oxidase_subgroup_(NOX)"/>
    <property type="match status" value="1"/>
</dbReference>
<dbReference type="GeneID" id="70250035"/>
<dbReference type="EMBL" id="JAJTJA010000002">
    <property type="protein sequence ID" value="KAH8703154.1"/>
    <property type="molecule type" value="Genomic_DNA"/>
</dbReference>
<keyword evidence="3" id="KW-0249">Electron transport</keyword>
<feature type="transmembrane region" description="Helical" evidence="8">
    <location>
        <begin position="134"/>
        <end position="155"/>
    </location>
</feature>
<dbReference type="GO" id="GO:0042554">
    <property type="term" value="P:superoxide anion generation"/>
    <property type="evidence" value="ECO:0007669"/>
    <property type="project" value="TreeGrafter"/>
</dbReference>
<dbReference type="Pfam" id="PF08022">
    <property type="entry name" value="FAD_binding_8"/>
    <property type="match status" value="1"/>
</dbReference>
<feature type="transmembrane region" description="Helical" evidence="8">
    <location>
        <begin position="12"/>
        <end position="31"/>
    </location>
</feature>
<evidence type="ECO:0000256" key="1">
    <source>
        <dbReference type="ARBA" id="ARBA00004141"/>
    </source>
</evidence>
<dbReference type="InterPro" id="IPR050369">
    <property type="entry name" value="RBOH/FRE"/>
</dbReference>
<dbReference type="SFLD" id="SFLDS00052">
    <property type="entry name" value="Ferric_Reductase_Domain"/>
    <property type="match status" value="1"/>
</dbReference>
<protein>
    <submittedName>
        <fullName evidence="10">NADPH oxidase</fullName>
    </submittedName>
</protein>
<dbReference type="CDD" id="cd06186">
    <property type="entry name" value="NOX_Duox_like_FAD_NADP"/>
    <property type="match status" value="1"/>
</dbReference>
<sequence>MNWRAQFTKSKLLFYFFFWGGHIGLFALGWYLQSSNHNLDALNKLRYSVWISRGAGLCLSVDGALIIFPMCRTLLRYVRPKIRWFPLDETQWFHRQVSYSLLIFSIIHTAAHYVNFYNVEKDQLRPETAIQIHYTQAGGITGHVMLLCMLLMYTTSHRRIRQQSYETFWYVHHLFVPFMLALYTHATGCFVRDTTDPYSPFAGSNFWNHCLGYEGWRWELWGGVIYMLERLYREIRARRDTEIYKVIRHPYDAMEIQFCKPSMKYKAGQWIFIQVPEVSNTQWHPFTITSCPFDPYISIHVRQVGDFTRALGDALGCGPAQAKDLEGLDPLGMYEIAMQNGQQMPTLRVDGPYGAPAEDVFDNEVAVLIGTGIGVTPWASILKNIWHLCGGPNPPRRLRRVEFIWICKDTNSFEWFQALLSSLEQQSAMSASTQGGPEFLRIHTYLTQNLDQDTTANIYLNSVGTELDPLTELKSRTNFGRPDFKRLFGAIRDGLLDQTYLAGLERSEVGIYFCGPNSAAREIREAAQESSTRDVIFKFWKEHF</sequence>
<keyword evidence="11" id="KW-1185">Reference proteome</keyword>
<reference evidence="10" key="1">
    <citation type="submission" date="2021-12" db="EMBL/GenBank/DDBJ databases">
        <title>Convergent genome expansion in fungi linked to evolution of root-endophyte symbiosis.</title>
        <authorList>
            <consortium name="DOE Joint Genome Institute"/>
            <person name="Ke Y.-H."/>
            <person name="Bonito G."/>
            <person name="Liao H.-L."/>
            <person name="Looney B."/>
            <person name="Rojas-Flechas A."/>
            <person name="Nash J."/>
            <person name="Hameed K."/>
            <person name="Schadt C."/>
            <person name="Martin F."/>
            <person name="Crous P.W."/>
            <person name="Miettinen O."/>
            <person name="Magnuson J.K."/>
            <person name="Labbe J."/>
            <person name="Jacobson D."/>
            <person name="Doktycz M.J."/>
            <person name="Veneault-Fourrey C."/>
            <person name="Kuo A."/>
            <person name="Mondo S."/>
            <person name="Calhoun S."/>
            <person name="Riley R."/>
            <person name="Ohm R."/>
            <person name="LaButti K."/>
            <person name="Andreopoulos B."/>
            <person name="Pangilinan J."/>
            <person name="Nolan M."/>
            <person name="Tritt A."/>
            <person name="Clum A."/>
            <person name="Lipzen A."/>
            <person name="Daum C."/>
            <person name="Barry K."/>
            <person name="Grigoriev I.V."/>
            <person name="Vilgalys R."/>
        </authorList>
    </citation>
    <scope>NUCLEOTIDE SEQUENCE</scope>
    <source>
        <strain evidence="10">PMI_201</strain>
    </source>
</reference>
<dbReference type="RefSeq" id="XP_046076172.1">
    <property type="nucleotide sequence ID" value="XM_046219748.1"/>
</dbReference>
<evidence type="ECO:0000256" key="6">
    <source>
        <dbReference type="ARBA" id="ARBA00023065"/>
    </source>
</evidence>
<feature type="transmembrane region" description="Helical" evidence="8">
    <location>
        <begin position="167"/>
        <end position="186"/>
    </location>
</feature>
<keyword evidence="5" id="KW-0560">Oxidoreductase</keyword>
<feature type="domain" description="FAD-binding FR-type" evidence="9">
    <location>
        <begin position="236"/>
        <end position="359"/>
    </location>
</feature>
<dbReference type="Gene3D" id="3.40.50.80">
    <property type="entry name" value="Nucleotide-binding domain of ferredoxin-NADP reductase (FNR) module"/>
    <property type="match status" value="1"/>
</dbReference>
<dbReference type="PANTHER" id="PTHR11972:SF39">
    <property type="entry name" value="FAD-BINDING FR-TYPE DOMAIN-CONTAINING PROTEIN"/>
    <property type="match status" value="1"/>
</dbReference>
<dbReference type="SUPFAM" id="SSF52343">
    <property type="entry name" value="Ferredoxin reductase-like, C-terminal NADP-linked domain"/>
    <property type="match status" value="1"/>
</dbReference>
<evidence type="ECO:0000256" key="3">
    <source>
        <dbReference type="ARBA" id="ARBA00022982"/>
    </source>
</evidence>
<dbReference type="InterPro" id="IPR017927">
    <property type="entry name" value="FAD-bd_FR_type"/>
</dbReference>
<evidence type="ECO:0000313" key="10">
    <source>
        <dbReference type="EMBL" id="KAH8703154.1"/>
    </source>
</evidence>
<dbReference type="GO" id="GO:0006952">
    <property type="term" value="P:defense response"/>
    <property type="evidence" value="ECO:0007669"/>
    <property type="project" value="TreeGrafter"/>
</dbReference>
<dbReference type="GO" id="GO:0043020">
    <property type="term" value="C:NADPH oxidase complex"/>
    <property type="evidence" value="ECO:0007669"/>
    <property type="project" value="TreeGrafter"/>
</dbReference>
<accession>A0AAD4KYV1</accession>
<dbReference type="SUPFAM" id="SSF63380">
    <property type="entry name" value="Riboflavin synthase domain-like"/>
    <property type="match status" value="1"/>
</dbReference>
<evidence type="ECO:0000256" key="2">
    <source>
        <dbReference type="ARBA" id="ARBA00022692"/>
    </source>
</evidence>
<dbReference type="Pfam" id="PF01794">
    <property type="entry name" value="Ferric_reduct"/>
    <property type="match status" value="1"/>
</dbReference>
<dbReference type="GO" id="GO:0006811">
    <property type="term" value="P:monoatomic ion transport"/>
    <property type="evidence" value="ECO:0007669"/>
    <property type="project" value="UniProtKB-KW"/>
</dbReference>
<dbReference type="GO" id="GO:0016175">
    <property type="term" value="F:superoxide-generating NAD(P)H oxidase activity"/>
    <property type="evidence" value="ECO:0007669"/>
    <property type="project" value="TreeGrafter"/>
</dbReference>
<keyword evidence="4 8" id="KW-1133">Transmembrane helix</keyword>
<dbReference type="Proteomes" id="UP001201262">
    <property type="component" value="Unassembled WGS sequence"/>
</dbReference>